<evidence type="ECO:0008006" key="3">
    <source>
        <dbReference type="Google" id="ProtNLM"/>
    </source>
</evidence>
<accession>A0A521DPQ3</accession>
<sequence>MKEIKIWLLDAGSALACLAVLILASCDRSSGDKVTGTYVSTESGEYSISKDTLLILNVDGEKDYRVIRRSGFQKIRSGKLQPEEIKVQEFFGKYDAETAILAIEGEDKRIRFFAGGKSLLLVKREYQKVLEP</sequence>
<gene>
    <name evidence="1" type="ORF">SAMN06265348_10660</name>
</gene>
<dbReference type="AlphaFoldDB" id="A0A521DPQ3"/>
<organism evidence="1 2">
    <name type="scientific">Pedobacter westerhofensis</name>
    <dbReference type="NCBI Taxonomy" id="425512"/>
    <lineage>
        <taxon>Bacteria</taxon>
        <taxon>Pseudomonadati</taxon>
        <taxon>Bacteroidota</taxon>
        <taxon>Sphingobacteriia</taxon>
        <taxon>Sphingobacteriales</taxon>
        <taxon>Sphingobacteriaceae</taxon>
        <taxon>Pedobacter</taxon>
    </lineage>
</organism>
<keyword evidence="2" id="KW-1185">Reference proteome</keyword>
<dbReference type="RefSeq" id="WP_142528576.1">
    <property type="nucleotide sequence ID" value="NZ_CBCSJO010000006.1"/>
</dbReference>
<dbReference type="OrthoDB" id="798527at2"/>
<evidence type="ECO:0000313" key="1">
    <source>
        <dbReference type="EMBL" id="SMO73555.1"/>
    </source>
</evidence>
<dbReference type="EMBL" id="FXTN01000006">
    <property type="protein sequence ID" value="SMO73555.1"/>
    <property type="molecule type" value="Genomic_DNA"/>
</dbReference>
<proteinExistence type="predicted"/>
<evidence type="ECO:0000313" key="2">
    <source>
        <dbReference type="Proteomes" id="UP000320300"/>
    </source>
</evidence>
<dbReference type="Proteomes" id="UP000320300">
    <property type="component" value="Unassembled WGS sequence"/>
</dbReference>
<dbReference type="PROSITE" id="PS51257">
    <property type="entry name" value="PROKAR_LIPOPROTEIN"/>
    <property type="match status" value="1"/>
</dbReference>
<protein>
    <recommendedName>
        <fullName evidence="3">Lipoprotein</fullName>
    </recommendedName>
</protein>
<name>A0A521DPQ3_9SPHI</name>
<reference evidence="1 2" key="1">
    <citation type="submission" date="2017-05" db="EMBL/GenBank/DDBJ databases">
        <authorList>
            <person name="Varghese N."/>
            <person name="Submissions S."/>
        </authorList>
    </citation>
    <scope>NUCLEOTIDE SEQUENCE [LARGE SCALE GENOMIC DNA]</scope>
    <source>
        <strain evidence="1 2">DSM 19036</strain>
    </source>
</reference>